<evidence type="ECO:0000259" key="2">
    <source>
        <dbReference type="SMART" id="SM00326"/>
    </source>
</evidence>
<proteinExistence type="predicted"/>
<dbReference type="SMART" id="SM00326">
    <property type="entry name" value="SH3"/>
    <property type="match status" value="1"/>
</dbReference>
<dbReference type="SUPFAM" id="SSF50044">
    <property type="entry name" value="SH3-domain"/>
    <property type="match status" value="1"/>
</dbReference>
<protein>
    <recommendedName>
        <fullName evidence="2">SH3 domain-containing protein</fullName>
    </recommendedName>
</protein>
<keyword evidence="1" id="KW-0728">SH3 domain</keyword>
<reference evidence="3 4" key="1">
    <citation type="submission" date="2023-03" db="EMBL/GenBank/DDBJ databases">
        <title>Genome insight into feeding habits of ladybird beetles.</title>
        <authorList>
            <person name="Li H.-S."/>
            <person name="Huang Y.-H."/>
            <person name="Pang H."/>
        </authorList>
    </citation>
    <scope>NUCLEOTIDE SEQUENCE [LARGE SCALE GENOMIC DNA]</scope>
    <source>
        <strain evidence="3">SYSU_2023b</strain>
        <tissue evidence="3">Whole body</tissue>
    </source>
</reference>
<evidence type="ECO:0000313" key="3">
    <source>
        <dbReference type="EMBL" id="KAK9886129.1"/>
    </source>
</evidence>
<comment type="caution">
    <text evidence="3">The sequence shown here is derived from an EMBL/GenBank/DDBJ whole genome shotgun (WGS) entry which is preliminary data.</text>
</comment>
<dbReference type="EMBL" id="JARQZJ010000098">
    <property type="protein sequence ID" value="KAK9886129.1"/>
    <property type="molecule type" value="Genomic_DNA"/>
</dbReference>
<gene>
    <name evidence="3" type="ORF">WA026_014915</name>
</gene>
<dbReference type="Pfam" id="PF00018">
    <property type="entry name" value="SH3_1"/>
    <property type="match status" value="1"/>
</dbReference>
<dbReference type="Proteomes" id="UP001431783">
    <property type="component" value="Unassembled WGS sequence"/>
</dbReference>
<evidence type="ECO:0000256" key="1">
    <source>
        <dbReference type="ARBA" id="ARBA00022443"/>
    </source>
</evidence>
<organism evidence="3 4">
    <name type="scientific">Henosepilachna vigintioctopunctata</name>
    <dbReference type="NCBI Taxonomy" id="420089"/>
    <lineage>
        <taxon>Eukaryota</taxon>
        <taxon>Metazoa</taxon>
        <taxon>Ecdysozoa</taxon>
        <taxon>Arthropoda</taxon>
        <taxon>Hexapoda</taxon>
        <taxon>Insecta</taxon>
        <taxon>Pterygota</taxon>
        <taxon>Neoptera</taxon>
        <taxon>Endopterygota</taxon>
        <taxon>Coleoptera</taxon>
        <taxon>Polyphaga</taxon>
        <taxon>Cucujiformia</taxon>
        <taxon>Coccinelloidea</taxon>
        <taxon>Coccinellidae</taxon>
        <taxon>Epilachninae</taxon>
        <taxon>Epilachnini</taxon>
        <taxon>Henosepilachna</taxon>
    </lineage>
</organism>
<dbReference type="AlphaFoldDB" id="A0AAW1USK8"/>
<feature type="domain" description="SH3" evidence="2">
    <location>
        <begin position="316"/>
        <end position="371"/>
    </location>
</feature>
<dbReference type="InterPro" id="IPR001452">
    <property type="entry name" value="SH3_domain"/>
</dbReference>
<keyword evidence="4" id="KW-1185">Reference proteome</keyword>
<name>A0AAW1USK8_9CUCU</name>
<sequence length="373" mass="42007">MGQKPSRMSGRFNKSKLPLLWILGKTEATHNPNPEQPIKFQYKTRRKISLKDKTVTNNNNLKQCSTNNIQTLNNFNKTSKRQSHISSNNVLTKSNKNTKDTNSNEVKCQIIKTQNTPARTKSEPNLTQERIKHKHRRKSQKVRSQFSQVQQFGYEIEDIDSFLARATIEKPANIPVVLAFPSVLYQTRVGGYQAEIFLPLGMVVNAIFKNEHWLYVQTPHAEEGYVSYAACLPLGIIPPADDDDGACWEKSTDIFPRPSGNITDTEKLSSKSEFGDDFQLRNKRTKNTSSNCGEQSVDGLYLKATASSRSMGVRHTLLVITKNYNGMEKNAMNVKEGDVVFLLNSSVQGWFWVKNKEGCEGFIPAAVAGHGFL</sequence>
<evidence type="ECO:0000313" key="4">
    <source>
        <dbReference type="Proteomes" id="UP001431783"/>
    </source>
</evidence>
<accession>A0AAW1USK8</accession>
<dbReference type="CDD" id="cd00174">
    <property type="entry name" value="SH3"/>
    <property type="match status" value="1"/>
</dbReference>
<dbReference type="Gene3D" id="2.30.30.40">
    <property type="entry name" value="SH3 Domains"/>
    <property type="match status" value="1"/>
</dbReference>
<dbReference type="InterPro" id="IPR036028">
    <property type="entry name" value="SH3-like_dom_sf"/>
</dbReference>